<dbReference type="InterPro" id="IPR003877">
    <property type="entry name" value="SPRY_dom"/>
</dbReference>
<evidence type="ECO:0000256" key="2">
    <source>
        <dbReference type="ARBA" id="ARBA00022771"/>
    </source>
</evidence>
<keyword evidence="1" id="KW-0479">Metal-binding</keyword>
<dbReference type="Pfam" id="PF00622">
    <property type="entry name" value="SPRY"/>
    <property type="match status" value="1"/>
</dbReference>
<dbReference type="Gene3D" id="2.60.120.920">
    <property type="match status" value="1"/>
</dbReference>
<dbReference type="PANTHER" id="PTHR25465">
    <property type="entry name" value="B-BOX DOMAIN CONTAINING"/>
    <property type="match status" value="1"/>
</dbReference>
<dbReference type="InterPro" id="IPR013320">
    <property type="entry name" value="ConA-like_dom_sf"/>
</dbReference>
<organism evidence="6">
    <name type="scientific">Pundamilia nyererei</name>
    <dbReference type="NCBI Taxonomy" id="303518"/>
    <lineage>
        <taxon>Eukaryota</taxon>
        <taxon>Metazoa</taxon>
        <taxon>Chordata</taxon>
        <taxon>Craniata</taxon>
        <taxon>Vertebrata</taxon>
        <taxon>Euteleostomi</taxon>
        <taxon>Actinopterygii</taxon>
        <taxon>Neopterygii</taxon>
        <taxon>Teleostei</taxon>
        <taxon>Neoteleostei</taxon>
        <taxon>Acanthomorphata</taxon>
        <taxon>Ovalentaria</taxon>
        <taxon>Cichlomorphae</taxon>
        <taxon>Cichliformes</taxon>
        <taxon>Cichlidae</taxon>
        <taxon>African cichlids</taxon>
        <taxon>Pseudocrenilabrinae</taxon>
        <taxon>Haplochromini</taxon>
        <taxon>Pundamilia</taxon>
    </lineage>
</organism>
<protein>
    <recommendedName>
        <fullName evidence="5">B30.2/SPRY domain-containing protein</fullName>
    </recommendedName>
</protein>
<evidence type="ECO:0000256" key="1">
    <source>
        <dbReference type="ARBA" id="ARBA00022723"/>
    </source>
</evidence>
<reference evidence="6" key="1">
    <citation type="submission" date="2023-09" db="UniProtKB">
        <authorList>
            <consortium name="Ensembl"/>
        </authorList>
    </citation>
    <scope>IDENTIFICATION</scope>
</reference>
<keyword evidence="2" id="KW-0863">Zinc-finger</keyword>
<dbReference type="PRINTS" id="PR01407">
    <property type="entry name" value="BUTYPHLNCDUF"/>
</dbReference>
<sequence>MFKSHNLILFICSLKFVFYYLEFILTAVFHPFLSVYSLDACELTLDPNTAHKNVVLFENNRKVRLSPEKQPYPEHPDRFDWCYQLLCTTGLTGRCYWEVEWKGGVDIGATYKSVRRRGALDGSRLGWNEKSWNLEFNDKNIYAWHNNIKTVLLAPLSSASERVGVYLDWTEGTLAFYAVLPDSQIHLYTFFCGPTQAVWDVIKSSKLPLQYILYPVLLL</sequence>
<evidence type="ECO:0000256" key="3">
    <source>
        <dbReference type="ARBA" id="ARBA00022833"/>
    </source>
</evidence>
<feature type="domain" description="B30.2/SPRY" evidence="5">
    <location>
        <begin position="23"/>
        <end position="219"/>
    </location>
</feature>
<evidence type="ECO:0000313" key="6">
    <source>
        <dbReference type="Ensembl" id="ENSPNYP00000029709.1"/>
    </source>
</evidence>
<keyword evidence="4" id="KW-1133">Transmembrane helix</keyword>
<dbReference type="InterPro" id="IPR043136">
    <property type="entry name" value="B30.2/SPRY_sf"/>
</dbReference>
<dbReference type="SMART" id="SM00589">
    <property type="entry name" value="PRY"/>
    <property type="match status" value="1"/>
</dbReference>
<accession>A0A3B4H5J0</accession>
<dbReference type="InterPro" id="IPR051051">
    <property type="entry name" value="E3_ubiq-ligase_TRIM/RNF"/>
</dbReference>
<dbReference type="SUPFAM" id="SSF49899">
    <property type="entry name" value="Concanavalin A-like lectins/glucanases"/>
    <property type="match status" value="1"/>
</dbReference>
<dbReference type="Pfam" id="PF13765">
    <property type="entry name" value="PRY"/>
    <property type="match status" value="1"/>
</dbReference>
<dbReference type="InterPro" id="IPR003879">
    <property type="entry name" value="Butyrophylin_SPRY"/>
</dbReference>
<dbReference type="PROSITE" id="PS50188">
    <property type="entry name" value="B302_SPRY"/>
    <property type="match status" value="1"/>
</dbReference>
<dbReference type="SMART" id="SM00449">
    <property type="entry name" value="SPRY"/>
    <property type="match status" value="1"/>
</dbReference>
<dbReference type="InterPro" id="IPR006574">
    <property type="entry name" value="PRY"/>
</dbReference>
<keyword evidence="3" id="KW-0862">Zinc</keyword>
<proteinExistence type="predicted"/>
<keyword evidence="4" id="KW-0812">Transmembrane</keyword>
<dbReference type="Ensembl" id="ENSPNYT00000030431.1">
    <property type="protein sequence ID" value="ENSPNYP00000029709.1"/>
    <property type="gene ID" value="ENSPNYG00000022392.1"/>
</dbReference>
<dbReference type="GeneTree" id="ENSGT00940000154395"/>
<name>A0A3B4H5J0_9CICH</name>
<feature type="transmembrane region" description="Helical" evidence="4">
    <location>
        <begin position="7"/>
        <end position="33"/>
    </location>
</feature>
<dbReference type="AlphaFoldDB" id="A0A3B4H5J0"/>
<dbReference type="GO" id="GO:0005737">
    <property type="term" value="C:cytoplasm"/>
    <property type="evidence" value="ECO:0007669"/>
    <property type="project" value="UniProtKB-ARBA"/>
</dbReference>
<evidence type="ECO:0000256" key="4">
    <source>
        <dbReference type="SAM" id="Phobius"/>
    </source>
</evidence>
<evidence type="ECO:0000259" key="5">
    <source>
        <dbReference type="PROSITE" id="PS50188"/>
    </source>
</evidence>
<dbReference type="InterPro" id="IPR001870">
    <property type="entry name" value="B30.2/SPRY"/>
</dbReference>
<keyword evidence="4" id="KW-0472">Membrane</keyword>
<dbReference type="STRING" id="303518.ENSPNYP00000029709"/>
<dbReference type="PANTHER" id="PTHR25465:SF5">
    <property type="entry name" value="E3 UBIQUITIN_ISG15 LIGASE TRIM25-RELATED"/>
    <property type="match status" value="1"/>
</dbReference>
<dbReference type="GO" id="GO:0008270">
    <property type="term" value="F:zinc ion binding"/>
    <property type="evidence" value="ECO:0007669"/>
    <property type="project" value="UniProtKB-KW"/>
</dbReference>